<name>A0A564YXR0_HYMDI</name>
<reference evidence="1 2" key="1">
    <citation type="submission" date="2019-07" db="EMBL/GenBank/DDBJ databases">
        <authorList>
            <person name="Jastrzebski P J."/>
            <person name="Paukszto L."/>
            <person name="Jastrzebski P J."/>
        </authorList>
    </citation>
    <scope>NUCLEOTIDE SEQUENCE [LARGE SCALE GENOMIC DNA]</scope>
    <source>
        <strain evidence="1 2">WMS-il1</strain>
    </source>
</reference>
<evidence type="ECO:0000313" key="1">
    <source>
        <dbReference type="EMBL" id="VUZ52051.1"/>
    </source>
</evidence>
<dbReference type="Proteomes" id="UP000321570">
    <property type="component" value="Unassembled WGS sequence"/>
</dbReference>
<organism evidence="1 2">
    <name type="scientific">Hymenolepis diminuta</name>
    <name type="common">Rat tapeworm</name>
    <dbReference type="NCBI Taxonomy" id="6216"/>
    <lineage>
        <taxon>Eukaryota</taxon>
        <taxon>Metazoa</taxon>
        <taxon>Spiralia</taxon>
        <taxon>Lophotrochozoa</taxon>
        <taxon>Platyhelminthes</taxon>
        <taxon>Cestoda</taxon>
        <taxon>Eucestoda</taxon>
        <taxon>Cyclophyllidea</taxon>
        <taxon>Hymenolepididae</taxon>
        <taxon>Hymenolepis</taxon>
    </lineage>
</organism>
<dbReference type="AlphaFoldDB" id="A0A564YXR0"/>
<proteinExistence type="predicted"/>
<sequence>MSHFHCSSPIYLPCWDSTQISVPLGQGTRSQEVSSRTHICRRINANFAENVAIIEAALLNTSLLELQRQWPHRRLLPRIFYEQINEAELE</sequence>
<evidence type="ECO:0000313" key="2">
    <source>
        <dbReference type="Proteomes" id="UP000321570"/>
    </source>
</evidence>
<accession>A0A564YXR0</accession>
<gene>
    <name evidence="1" type="ORF">WMSIL1_LOCUS10615</name>
</gene>
<protein>
    <submittedName>
        <fullName evidence="1">Uncharacterized protein</fullName>
    </submittedName>
</protein>
<keyword evidence="2" id="KW-1185">Reference proteome</keyword>
<dbReference type="EMBL" id="CABIJS010000455">
    <property type="protein sequence ID" value="VUZ52051.1"/>
    <property type="molecule type" value="Genomic_DNA"/>
</dbReference>